<evidence type="ECO:0000256" key="1">
    <source>
        <dbReference type="SAM" id="SignalP"/>
    </source>
</evidence>
<protein>
    <submittedName>
        <fullName evidence="2">Uncharacterized protein</fullName>
    </submittedName>
</protein>
<proteinExistence type="predicted"/>
<dbReference type="EMBL" id="AAYA01000020">
    <property type="protein sequence ID" value="EBA05938.1"/>
    <property type="molecule type" value="Genomic_DNA"/>
</dbReference>
<organism evidence="2 3">
    <name type="scientific">Sagittula stellata (strain ATCC 700073 / DSM 11524 / E-37)</name>
    <dbReference type="NCBI Taxonomy" id="388399"/>
    <lineage>
        <taxon>Bacteria</taxon>
        <taxon>Pseudomonadati</taxon>
        <taxon>Pseudomonadota</taxon>
        <taxon>Alphaproteobacteria</taxon>
        <taxon>Rhodobacterales</taxon>
        <taxon>Roseobacteraceae</taxon>
        <taxon>Sagittula</taxon>
    </lineage>
</organism>
<sequence>MRHFSTFAALAFAASPLLAQSGDIAGTYRVEGLNPDGSAYAGALVLTPEGSGYAAAWTTKDASYKGTGTLEGRVLTISYGDPFPAVYVVMEDGELHGTWNDGTALERAEPTD</sequence>
<dbReference type="RefSeq" id="WP_005863334.1">
    <property type="nucleotide sequence ID" value="NZ_AAYA01000020.1"/>
</dbReference>
<feature type="signal peptide" evidence="1">
    <location>
        <begin position="1"/>
        <end position="19"/>
    </location>
</feature>
<feature type="chain" id="PRO_5002655132" evidence="1">
    <location>
        <begin position="20"/>
        <end position="112"/>
    </location>
</feature>
<reference evidence="2 3" key="1">
    <citation type="submission" date="2006-06" db="EMBL/GenBank/DDBJ databases">
        <authorList>
            <person name="Moran M.A."/>
            <person name="Ferriera S."/>
            <person name="Johnson J."/>
            <person name="Kravitz S."/>
            <person name="Beeson K."/>
            <person name="Sutton G."/>
            <person name="Rogers Y.-H."/>
            <person name="Friedman R."/>
            <person name="Frazier M."/>
            <person name="Venter J.C."/>
        </authorList>
    </citation>
    <scope>NUCLEOTIDE SEQUENCE [LARGE SCALE GENOMIC DNA]</scope>
    <source>
        <strain evidence="2 3">E-37</strain>
    </source>
</reference>
<keyword evidence="3" id="KW-1185">Reference proteome</keyword>
<accession>A3K9Z5</accession>
<dbReference type="AlphaFoldDB" id="A3K9Z5"/>
<gene>
    <name evidence="2" type="ORF">SSE37_25058</name>
</gene>
<name>A3K9Z5_SAGS3</name>
<keyword evidence="1" id="KW-0732">Signal</keyword>
<comment type="caution">
    <text evidence="2">The sequence shown here is derived from an EMBL/GenBank/DDBJ whole genome shotgun (WGS) entry which is preliminary data.</text>
</comment>
<dbReference type="Proteomes" id="UP000005713">
    <property type="component" value="Unassembled WGS sequence"/>
</dbReference>
<evidence type="ECO:0000313" key="3">
    <source>
        <dbReference type="Proteomes" id="UP000005713"/>
    </source>
</evidence>
<evidence type="ECO:0000313" key="2">
    <source>
        <dbReference type="EMBL" id="EBA05938.1"/>
    </source>
</evidence>